<reference evidence="3 4" key="1">
    <citation type="journal article" date="2018" name="Mol. Biol. Evol.">
        <title>Broad Genomic Sampling Reveals a Smut Pathogenic Ancestry of the Fungal Clade Ustilaginomycotina.</title>
        <authorList>
            <person name="Kijpornyongpan T."/>
            <person name="Mondo S.J."/>
            <person name="Barry K."/>
            <person name="Sandor L."/>
            <person name="Lee J."/>
            <person name="Lipzen A."/>
            <person name="Pangilinan J."/>
            <person name="LaButti K."/>
            <person name="Hainaut M."/>
            <person name="Henrissat B."/>
            <person name="Grigoriev I.V."/>
            <person name="Spatafora J.W."/>
            <person name="Aime M.C."/>
        </authorList>
    </citation>
    <scope>NUCLEOTIDE SEQUENCE [LARGE SCALE GENOMIC DNA]</scope>
    <source>
        <strain evidence="3 4">MCA 4718</strain>
    </source>
</reference>
<dbReference type="SMART" id="SM00360">
    <property type="entry name" value="RRM"/>
    <property type="match status" value="1"/>
</dbReference>
<dbReference type="InterPro" id="IPR000504">
    <property type="entry name" value="RRM_dom"/>
</dbReference>
<dbReference type="PROSITE" id="PS50102">
    <property type="entry name" value="RRM"/>
    <property type="match status" value="1"/>
</dbReference>
<dbReference type="Proteomes" id="UP000245942">
    <property type="component" value="Unassembled WGS sequence"/>
</dbReference>
<evidence type="ECO:0000259" key="2">
    <source>
        <dbReference type="PROSITE" id="PS50102"/>
    </source>
</evidence>
<dbReference type="OrthoDB" id="446113at2759"/>
<dbReference type="PANTHER" id="PTHR48038:SF1">
    <property type="entry name" value="RIBONUCLEOPROTEIN RB97D"/>
    <property type="match status" value="1"/>
</dbReference>
<evidence type="ECO:0000256" key="1">
    <source>
        <dbReference type="PROSITE-ProRule" id="PRU00176"/>
    </source>
</evidence>
<accession>A0A316U8D9</accession>
<dbReference type="Gene3D" id="3.30.70.330">
    <property type="match status" value="1"/>
</dbReference>
<dbReference type="PANTHER" id="PTHR48038">
    <property type="entry name" value="RIBONUCLEOPROTEIN RB97D"/>
    <property type="match status" value="1"/>
</dbReference>
<dbReference type="InterPro" id="IPR035979">
    <property type="entry name" value="RBD_domain_sf"/>
</dbReference>
<dbReference type="SUPFAM" id="SSF54928">
    <property type="entry name" value="RNA-binding domain, RBD"/>
    <property type="match status" value="1"/>
</dbReference>
<keyword evidence="1" id="KW-0694">RNA-binding</keyword>
<feature type="domain" description="RRM" evidence="2">
    <location>
        <begin position="75"/>
        <end position="147"/>
    </location>
</feature>
<protein>
    <submittedName>
        <fullName evidence="3">RNA-binding domain-containing protein</fullName>
    </submittedName>
</protein>
<organism evidence="3 4">
    <name type="scientific">Pseudomicrostroma glucosiphilum</name>
    <dbReference type="NCBI Taxonomy" id="1684307"/>
    <lineage>
        <taxon>Eukaryota</taxon>
        <taxon>Fungi</taxon>
        <taxon>Dikarya</taxon>
        <taxon>Basidiomycota</taxon>
        <taxon>Ustilaginomycotina</taxon>
        <taxon>Exobasidiomycetes</taxon>
        <taxon>Microstromatales</taxon>
        <taxon>Microstromatales incertae sedis</taxon>
        <taxon>Pseudomicrostroma</taxon>
    </lineage>
</organism>
<dbReference type="EMBL" id="KZ819332">
    <property type="protein sequence ID" value="PWN19245.1"/>
    <property type="molecule type" value="Genomic_DNA"/>
</dbReference>
<name>A0A316U8D9_9BASI</name>
<dbReference type="InterPro" id="IPR012677">
    <property type="entry name" value="Nucleotide-bd_a/b_plait_sf"/>
</dbReference>
<dbReference type="STRING" id="1684307.A0A316U8D9"/>
<feature type="non-terminal residue" evidence="3">
    <location>
        <position position="165"/>
    </location>
</feature>
<evidence type="ECO:0000313" key="4">
    <source>
        <dbReference type="Proteomes" id="UP000245942"/>
    </source>
</evidence>
<proteinExistence type="predicted"/>
<dbReference type="RefSeq" id="XP_025346405.1">
    <property type="nucleotide sequence ID" value="XM_025489938.1"/>
</dbReference>
<gene>
    <name evidence="3" type="ORF">BCV69DRAFT_237287</name>
</gene>
<dbReference type="GeneID" id="37011672"/>
<sequence length="165" mass="17541">TSADTGASRGWGIARFSAEADRNRALVEMQGIILTPSNGTSPGRPLRVSVMDAKTASPILATLPSPSSALDPNNTTVFVGGLSSLISEETLKTFFSPFGAIAYVKIPPGKGCGFVSFLRKVDAERAIERMQGFPIGGSRIRLSWGRSQGEKNQQLAQMQISQLAN</sequence>
<dbReference type="Pfam" id="PF00076">
    <property type="entry name" value="RRM_1"/>
    <property type="match status" value="1"/>
</dbReference>
<evidence type="ECO:0000313" key="3">
    <source>
        <dbReference type="EMBL" id="PWN19245.1"/>
    </source>
</evidence>
<feature type="non-terminal residue" evidence="3">
    <location>
        <position position="1"/>
    </location>
</feature>
<keyword evidence="4" id="KW-1185">Reference proteome</keyword>
<dbReference type="GO" id="GO:0003723">
    <property type="term" value="F:RNA binding"/>
    <property type="evidence" value="ECO:0007669"/>
    <property type="project" value="UniProtKB-UniRule"/>
</dbReference>
<dbReference type="AlphaFoldDB" id="A0A316U8D9"/>